<dbReference type="Gene3D" id="3.40.190.10">
    <property type="entry name" value="Periplasmic binding protein-like II"/>
    <property type="match status" value="1"/>
</dbReference>
<dbReference type="InterPro" id="IPR036390">
    <property type="entry name" value="WH_DNA-bd_sf"/>
</dbReference>
<dbReference type="PROSITE" id="PS50931">
    <property type="entry name" value="HTH_LYSR"/>
    <property type="match status" value="1"/>
</dbReference>
<name>A0A1C6Z371_HAFAL</name>
<dbReference type="InterPro" id="IPR036388">
    <property type="entry name" value="WH-like_DNA-bd_sf"/>
</dbReference>
<feature type="domain" description="HTH lysR-type" evidence="5">
    <location>
        <begin position="18"/>
        <end position="75"/>
    </location>
</feature>
<evidence type="ECO:0000256" key="4">
    <source>
        <dbReference type="ARBA" id="ARBA00023163"/>
    </source>
</evidence>
<dbReference type="AlphaFoldDB" id="A0A1C6Z371"/>
<dbReference type="InterPro" id="IPR005119">
    <property type="entry name" value="LysR_subst-bd"/>
</dbReference>
<organism evidence="6 7">
    <name type="scientific">Hafnia alvei</name>
    <dbReference type="NCBI Taxonomy" id="569"/>
    <lineage>
        <taxon>Bacteria</taxon>
        <taxon>Pseudomonadati</taxon>
        <taxon>Pseudomonadota</taxon>
        <taxon>Gammaproteobacteria</taxon>
        <taxon>Enterobacterales</taxon>
        <taxon>Hafniaceae</taxon>
        <taxon>Hafnia</taxon>
    </lineage>
</organism>
<keyword evidence="2" id="KW-0805">Transcription regulation</keyword>
<dbReference type="GO" id="GO:0003700">
    <property type="term" value="F:DNA-binding transcription factor activity"/>
    <property type="evidence" value="ECO:0007669"/>
    <property type="project" value="InterPro"/>
</dbReference>
<dbReference type="STRING" id="569.A6V27_07840"/>
<evidence type="ECO:0000259" key="5">
    <source>
        <dbReference type="PROSITE" id="PS50931"/>
    </source>
</evidence>
<dbReference type="InterPro" id="IPR000847">
    <property type="entry name" value="LysR_HTH_N"/>
</dbReference>
<evidence type="ECO:0000313" key="6">
    <source>
        <dbReference type="EMBL" id="SCM53439.1"/>
    </source>
</evidence>
<comment type="similarity">
    <text evidence="1">Belongs to the LysR transcriptional regulatory family.</text>
</comment>
<dbReference type="GO" id="GO:0003677">
    <property type="term" value="F:DNA binding"/>
    <property type="evidence" value="ECO:0007669"/>
    <property type="project" value="UniProtKB-KW"/>
</dbReference>
<gene>
    <name evidence="6" type="ORF">BN1044_02934</name>
</gene>
<dbReference type="Gene3D" id="1.10.10.10">
    <property type="entry name" value="Winged helix-like DNA-binding domain superfamily/Winged helix DNA-binding domain"/>
    <property type="match status" value="1"/>
</dbReference>
<dbReference type="Pfam" id="PF03466">
    <property type="entry name" value="LysR_substrate"/>
    <property type="match status" value="1"/>
</dbReference>
<keyword evidence="4" id="KW-0804">Transcription</keyword>
<dbReference type="PANTHER" id="PTHR30118:SF14">
    <property type="entry name" value="LYSR FAMILY TRANSCRIPTIONAL REGULATOR"/>
    <property type="match status" value="1"/>
</dbReference>
<dbReference type="EMBL" id="FMIQ01000057">
    <property type="protein sequence ID" value="SCM53439.1"/>
    <property type="molecule type" value="Genomic_DNA"/>
</dbReference>
<dbReference type="SUPFAM" id="SSF46785">
    <property type="entry name" value="Winged helix' DNA-binding domain"/>
    <property type="match status" value="1"/>
</dbReference>
<evidence type="ECO:0000256" key="1">
    <source>
        <dbReference type="ARBA" id="ARBA00009437"/>
    </source>
</evidence>
<evidence type="ECO:0000256" key="3">
    <source>
        <dbReference type="ARBA" id="ARBA00023125"/>
    </source>
</evidence>
<proteinExistence type="inferred from homology"/>
<dbReference type="Pfam" id="PF00126">
    <property type="entry name" value="HTH_1"/>
    <property type="match status" value="1"/>
</dbReference>
<dbReference type="InterPro" id="IPR050389">
    <property type="entry name" value="LysR-type_TF"/>
</dbReference>
<reference evidence="6 7" key="1">
    <citation type="submission" date="2016-09" db="EMBL/GenBank/DDBJ databases">
        <authorList>
            <person name="Capua I."/>
            <person name="De Benedictis P."/>
            <person name="Joannis T."/>
            <person name="Lombin L.H."/>
            <person name="Cattoli G."/>
        </authorList>
    </citation>
    <scope>NUCLEOTIDE SEQUENCE [LARGE SCALE GENOMIC DNA]</scope>
    <source>
        <strain evidence="6 7">GB001</strain>
    </source>
</reference>
<dbReference type="Proteomes" id="UP000094844">
    <property type="component" value="Unassembled WGS sequence"/>
</dbReference>
<accession>A0A1C6Z371</accession>
<dbReference type="SUPFAM" id="SSF53850">
    <property type="entry name" value="Periplasmic binding protein-like II"/>
    <property type="match status" value="1"/>
</dbReference>
<evidence type="ECO:0000256" key="2">
    <source>
        <dbReference type="ARBA" id="ARBA00023015"/>
    </source>
</evidence>
<protein>
    <submittedName>
        <fullName evidence="6">DNA-binding transcriptional regulator, LysR family</fullName>
    </submittedName>
</protein>
<sequence>MTYIRPQLTIQGKGMLDIDVSVIRIFLTVMDTRSVTLAAELLNSSTASVSRALKKMRDSFNDPLFIRTKKGLEPTALAYNITPNLALALNSIQSAVSVSTTLRNGDNRQTRLKLSLSPMLEYYLTSILQHQGYPFDDVALTNETHDGDLTKDITRLRTRKIDISFTPQKYADWMITNVPLFDLVPVVMCRKDHPRIKAGFSLQELEREEYLSPTMWPSLFEDNIVLNPHNKAPIYSSTSVLNLMMMTATTDYILICGQPFAREFEKLVDVQVLEFPHAKPMGTIYAHYHKSRATDVNIVNLINKIKAGTLLE</sequence>
<evidence type="ECO:0000313" key="7">
    <source>
        <dbReference type="Proteomes" id="UP000094844"/>
    </source>
</evidence>
<keyword evidence="3 6" id="KW-0238">DNA-binding</keyword>
<dbReference type="PANTHER" id="PTHR30118">
    <property type="entry name" value="HTH-TYPE TRANSCRIPTIONAL REGULATOR LEUO-RELATED"/>
    <property type="match status" value="1"/>
</dbReference>